<feature type="domain" description="SIS" evidence="2">
    <location>
        <begin position="135"/>
        <end position="273"/>
    </location>
</feature>
<dbReference type="Proteomes" id="UP000019491">
    <property type="component" value="Unassembled WGS sequence"/>
</dbReference>
<dbReference type="InterPro" id="IPR009057">
    <property type="entry name" value="Homeodomain-like_sf"/>
</dbReference>
<dbReference type="GO" id="GO:0003677">
    <property type="term" value="F:DNA binding"/>
    <property type="evidence" value="ECO:0007669"/>
    <property type="project" value="InterPro"/>
</dbReference>
<sequence length="304" mass="32559">MSSVSQFQSSASLSHRIAKVAGRLAPGERAVADYLRDHPEEAAVSSASRLGTETNTSDATVIRTARKLGFDGLSDLKRSLVDHVARRRDPAKVLDERVRRLPEGAGTVLGPVLDAGRALLGEADDLVDSDEWQRCVAALTAATHVWTYGIGPSAMLAEYFALALRRAGATADAWTATGFRLADDLLRVETGHTVVVIAPLRVFRETGIVLDRTHQVGATSIVLTEAIEEAGDTQADHVLHLPESTASAANELLVPLTLLHGLVLELVAKDRGTAIRNHQELNALRTEIAGNELDTTSLRGPYSV</sequence>
<dbReference type="PANTHER" id="PTHR30514">
    <property type="entry name" value="GLUCOKINASE"/>
    <property type="match status" value="1"/>
</dbReference>
<dbReference type="EMBL" id="BAWF01000031">
    <property type="protein sequence ID" value="GAF46428.1"/>
    <property type="molecule type" value="Genomic_DNA"/>
</dbReference>
<feature type="domain" description="HTH rpiR-type" evidence="1">
    <location>
        <begin position="11"/>
        <end position="87"/>
    </location>
</feature>
<dbReference type="GO" id="GO:1901135">
    <property type="term" value="P:carbohydrate derivative metabolic process"/>
    <property type="evidence" value="ECO:0007669"/>
    <property type="project" value="InterPro"/>
</dbReference>
<dbReference type="InterPro" id="IPR047640">
    <property type="entry name" value="RpiR-like"/>
</dbReference>
<evidence type="ECO:0000259" key="2">
    <source>
        <dbReference type="PROSITE" id="PS51464"/>
    </source>
</evidence>
<dbReference type="Pfam" id="PF01380">
    <property type="entry name" value="SIS"/>
    <property type="match status" value="1"/>
</dbReference>
<reference evidence="3 4" key="1">
    <citation type="submission" date="2014-02" db="EMBL/GenBank/DDBJ databases">
        <title>Whole genome shotgun sequence of Rhodococcus wratislaviensis NBRC 100605.</title>
        <authorList>
            <person name="Hosoyama A."/>
            <person name="Tsuchikane K."/>
            <person name="Yoshida I."/>
            <person name="Ohji S."/>
            <person name="Ichikawa N."/>
            <person name="Yamazoe A."/>
            <person name="Fujita N."/>
        </authorList>
    </citation>
    <scope>NUCLEOTIDE SEQUENCE [LARGE SCALE GENOMIC DNA]</scope>
    <source>
        <strain evidence="3 4">NBRC 100605</strain>
    </source>
</reference>
<evidence type="ECO:0000313" key="4">
    <source>
        <dbReference type="Proteomes" id="UP000019491"/>
    </source>
</evidence>
<dbReference type="AlphaFoldDB" id="X0PTN0"/>
<dbReference type="Gene3D" id="3.40.50.10490">
    <property type="entry name" value="Glucose-6-phosphate isomerase like protein, domain 1"/>
    <property type="match status" value="1"/>
</dbReference>
<comment type="caution">
    <text evidence="3">The sequence shown here is derived from an EMBL/GenBank/DDBJ whole genome shotgun (WGS) entry which is preliminary data.</text>
</comment>
<dbReference type="InterPro" id="IPR001347">
    <property type="entry name" value="SIS_dom"/>
</dbReference>
<dbReference type="InterPro" id="IPR046348">
    <property type="entry name" value="SIS_dom_sf"/>
</dbReference>
<evidence type="ECO:0000259" key="1">
    <source>
        <dbReference type="PROSITE" id="PS51071"/>
    </source>
</evidence>
<dbReference type="PANTHER" id="PTHR30514:SF18">
    <property type="entry name" value="RPIR-FAMILY TRANSCRIPTIONAL REGULATOR"/>
    <property type="match status" value="1"/>
</dbReference>
<dbReference type="PROSITE" id="PS51464">
    <property type="entry name" value="SIS"/>
    <property type="match status" value="1"/>
</dbReference>
<dbReference type="SUPFAM" id="SSF46689">
    <property type="entry name" value="Homeodomain-like"/>
    <property type="match status" value="1"/>
</dbReference>
<dbReference type="GO" id="GO:0003700">
    <property type="term" value="F:DNA-binding transcription factor activity"/>
    <property type="evidence" value="ECO:0007669"/>
    <property type="project" value="InterPro"/>
</dbReference>
<dbReference type="InterPro" id="IPR000281">
    <property type="entry name" value="HTH_RpiR"/>
</dbReference>
<dbReference type="InterPro" id="IPR036388">
    <property type="entry name" value="WH-like_DNA-bd_sf"/>
</dbReference>
<keyword evidence="4" id="KW-1185">Reference proteome</keyword>
<dbReference type="SUPFAM" id="SSF53697">
    <property type="entry name" value="SIS domain"/>
    <property type="match status" value="1"/>
</dbReference>
<dbReference type="GO" id="GO:0097367">
    <property type="term" value="F:carbohydrate derivative binding"/>
    <property type="evidence" value="ECO:0007669"/>
    <property type="project" value="InterPro"/>
</dbReference>
<protein>
    <submittedName>
        <fullName evidence="3">Putative RpiR family transcriptional regulator</fullName>
    </submittedName>
</protein>
<proteinExistence type="predicted"/>
<name>X0PTN0_RHOWR</name>
<dbReference type="Pfam" id="PF01418">
    <property type="entry name" value="HTH_6"/>
    <property type="match status" value="1"/>
</dbReference>
<gene>
    <name evidence="3" type="ORF">RW1_031_00100</name>
</gene>
<organism evidence="3 4">
    <name type="scientific">Rhodococcus wratislaviensis NBRC 100605</name>
    <dbReference type="NCBI Taxonomy" id="1219028"/>
    <lineage>
        <taxon>Bacteria</taxon>
        <taxon>Bacillati</taxon>
        <taxon>Actinomycetota</taxon>
        <taxon>Actinomycetes</taxon>
        <taxon>Mycobacteriales</taxon>
        <taxon>Nocardiaceae</taxon>
        <taxon>Rhodococcus</taxon>
    </lineage>
</organism>
<dbReference type="PROSITE" id="PS51071">
    <property type="entry name" value="HTH_RPIR"/>
    <property type="match status" value="1"/>
</dbReference>
<evidence type="ECO:0000313" key="3">
    <source>
        <dbReference type="EMBL" id="GAF46428.1"/>
    </source>
</evidence>
<dbReference type="OrthoDB" id="4293777at2"/>
<accession>X0PTN0</accession>
<dbReference type="Gene3D" id="1.10.10.10">
    <property type="entry name" value="Winged helix-like DNA-binding domain superfamily/Winged helix DNA-binding domain"/>
    <property type="match status" value="1"/>
</dbReference>
<dbReference type="CDD" id="cd04795">
    <property type="entry name" value="SIS"/>
    <property type="match status" value="1"/>
</dbReference>